<evidence type="ECO:0000256" key="4">
    <source>
        <dbReference type="SAM" id="MobiDB-lite"/>
    </source>
</evidence>
<accession>A0ABV4TQ08</accession>
<dbReference type="GO" id="GO:0008813">
    <property type="term" value="F:chorismate lyase activity"/>
    <property type="evidence" value="ECO:0007669"/>
    <property type="project" value="UniProtKB-EC"/>
</dbReference>
<feature type="region of interest" description="Disordered" evidence="4">
    <location>
        <begin position="1"/>
        <end position="25"/>
    </location>
</feature>
<dbReference type="EMBL" id="JBGUAW010000001">
    <property type="protein sequence ID" value="MFA9459392.1"/>
    <property type="molecule type" value="Genomic_DNA"/>
</dbReference>
<dbReference type="RefSeq" id="WP_373654179.1">
    <property type="nucleotide sequence ID" value="NZ_JBGUAW010000001.1"/>
</dbReference>
<dbReference type="PANTHER" id="PTHR38683">
    <property type="entry name" value="CHORISMATE PYRUVATE-LYASE"/>
    <property type="match status" value="1"/>
</dbReference>
<comment type="caution">
    <text evidence="5">The sequence shown here is derived from an EMBL/GenBank/DDBJ whole genome shotgun (WGS) entry which is preliminary data.</text>
</comment>
<protein>
    <submittedName>
        <fullName evidence="5">Chorismate lyase</fullName>
        <ecNumber evidence="5">4.1.3.40</ecNumber>
    </submittedName>
</protein>
<dbReference type="PANTHER" id="PTHR38683:SF1">
    <property type="entry name" value="CHORISMATE PYRUVATE-LYASE"/>
    <property type="match status" value="1"/>
</dbReference>
<reference evidence="5 6" key="1">
    <citation type="submission" date="2024-08" db="EMBL/GenBank/DDBJ databases">
        <title>Whole-genome sequencing of halo(alkali)philic microorganisms from hypersaline lakes.</title>
        <authorList>
            <person name="Sorokin D.Y."/>
            <person name="Merkel A.Y."/>
            <person name="Messina E."/>
            <person name="Yakimov M."/>
        </authorList>
    </citation>
    <scope>NUCLEOTIDE SEQUENCE [LARGE SCALE GENOMIC DNA]</scope>
    <source>
        <strain evidence="5 6">Cl-TMA</strain>
    </source>
</reference>
<dbReference type="Gene3D" id="3.40.1410.10">
    <property type="entry name" value="Chorismate lyase-like"/>
    <property type="match status" value="1"/>
</dbReference>
<evidence type="ECO:0000256" key="1">
    <source>
        <dbReference type="ARBA" id="ARBA00022490"/>
    </source>
</evidence>
<organism evidence="5 6">
    <name type="scientific">Thiohalorhabdus methylotrophus</name>
    <dbReference type="NCBI Taxonomy" id="3242694"/>
    <lineage>
        <taxon>Bacteria</taxon>
        <taxon>Pseudomonadati</taxon>
        <taxon>Pseudomonadota</taxon>
        <taxon>Gammaproteobacteria</taxon>
        <taxon>Thiohalorhabdales</taxon>
        <taxon>Thiohalorhabdaceae</taxon>
        <taxon>Thiohalorhabdus</taxon>
    </lineage>
</organism>
<dbReference type="EC" id="4.1.3.40" evidence="5"/>
<dbReference type="SUPFAM" id="SSF64288">
    <property type="entry name" value="Chorismate lyase-like"/>
    <property type="match status" value="1"/>
</dbReference>
<gene>
    <name evidence="5" type="ORF">ACERLL_00955</name>
</gene>
<keyword evidence="1" id="KW-0963">Cytoplasm</keyword>
<proteinExistence type="predicted"/>
<dbReference type="InterPro" id="IPR028978">
    <property type="entry name" value="Chorismate_lyase_/UTRA_dom_sf"/>
</dbReference>
<dbReference type="InterPro" id="IPR007440">
    <property type="entry name" value="Chorismate--pyruvate_lyase"/>
</dbReference>
<sequence length="177" mass="19428">MDDPFPTDTGLFPTQGPWRAPETLGEETPDRRLRAWLACSGSLTRALRAACPEGFGLRIHRRFSILLPREEADLLRVPAGSPVLQREVWLLCRGQEVVFARSWIPEGALSDPGEYPLGDRLFEPGAGAERLRLEAAPVSAAEGSLWARRSLHQVGPGRLLVGEVFLPAMEALCPPPD</sequence>
<evidence type="ECO:0000313" key="5">
    <source>
        <dbReference type="EMBL" id="MFA9459392.1"/>
    </source>
</evidence>
<keyword evidence="3 5" id="KW-0456">Lyase</keyword>
<evidence type="ECO:0000256" key="3">
    <source>
        <dbReference type="ARBA" id="ARBA00023239"/>
    </source>
</evidence>
<keyword evidence="6" id="KW-1185">Reference proteome</keyword>
<keyword evidence="2" id="KW-0831">Ubiquinone biosynthesis</keyword>
<dbReference type="Pfam" id="PF04345">
    <property type="entry name" value="Chor_lyase"/>
    <property type="match status" value="1"/>
</dbReference>
<evidence type="ECO:0000313" key="6">
    <source>
        <dbReference type="Proteomes" id="UP001575181"/>
    </source>
</evidence>
<dbReference type="Proteomes" id="UP001575181">
    <property type="component" value="Unassembled WGS sequence"/>
</dbReference>
<evidence type="ECO:0000256" key="2">
    <source>
        <dbReference type="ARBA" id="ARBA00022688"/>
    </source>
</evidence>
<name>A0ABV4TQ08_9GAMM</name>